<organism evidence="2">
    <name type="scientific">marine sediment metagenome</name>
    <dbReference type="NCBI Taxonomy" id="412755"/>
    <lineage>
        <taxon>unclassified sequences</taxon>
        <taxon>metagenomes</taxon>
        <taxon>ecological metagenomes</taxon>
    </lineage>
</organism>
<feature type="region of interest" description="Disordered" evidence="1">
    <location>
        <begin position="1"/>
        <end position="28"/>
    </location>
</feature>
<protein>
    <submittedName>
        <fullName evidence="2">Uncharacterized protein</fullName>
    </submittedName>
</protein>
<reference evidence="2" key="1">
    <citation type="journal article" date="2015" name="Nature">
        <title>Complex archaea that bridge the gap between prokaryotes and eukaryotes.</title>
        <authorList>
            <person name="Spang A."/>
            <person name="Saw J.H."/>
            <person name="Jorgensen S.L."/>
            <person name="Zaremba-Niedzwiedzka K."/>
            <person name="Martijn J."/>
            <person name="Lind A.E."/>
            <person name="van Eijk R."/>
            <person name="Schleper C."/>
            <person name="Guy L."/>
            <person name="Ettema T.J."/>
        </authorList>
    </citation>
    <scope>NUCLEOTIDE SEQUENCE</scope>
</reference>
<dbReference type="AlphaFoldDB" id="A0A0F8ZHV8"/>
<dbReference type="EMBL" id="LAZR01047812">
    <property type="protein sequence ID" value="KKK93348.1"/>
    <property type="molecule type" value="Genomic_DNA"/>
</dbReference>
<evidence type="ECO:0000256" key="1">
    <source>
        <dbReference type="SAM" id="MobiDB-lite"/>
    </source>
</evidence>
<accession>A0A0F8ZHV8</accession>
<gene>
    <name evidence="2" type="ORF">LCGC14_2693800</name>
</gene>
<evidence type="ECO:0000313" key="2">
    <source>
        <dbReference type="EMBL" id="KKK93348.1"/>
    </source>
</evidence>
<name>A0A0F8ZHV8_9ZZZZ</name>
<sequence length="28" mass="3004">MANNNAAGLSFEEAYEQAQEETGFEGPV</sequence>
<feature type="non-terminal residue" evidence="2">
    <location>
        <position position="28"/>
    </location>
</feature>
<comment type="caution">
    <text evidence="2">The sequence shown here is derived from an EMBL/GenBank/DDBJ whole genome shotgun (WGS) entry which is preliminary data.</text>
</comment>
<proteinExistence type="predicted"/>
<feature type="compositionally biased region" description="Acidic residues" evidence="1">
    <location>
        <begin position="13"/>
        <end position="28"/>
    </location>
</feature>